<dbReference type="Pfam" id="PF02470">
    <property type="entry name" value="MlaD"/>
    <property type="match status" value="1"/>
</dbReference>
<dbReference type="InterPro" id="IPR003399">
    <property type="entry name" value="Mce/MlaD"/>
</dbReference>
<comment type="caution">
    <text evidence="3">The sequence shown here is derived from an EMBL/GenBank/DDBJ whole genome shotgun (WGS) entry which is preliminary data.</text>
</comment>
<feature type="domain" description="Mce/MlaD" evidence="1">
    <location>
        <begin position="40"/>
        <end position="118"/>
    </location>
</feature>
<dbReference type="InterPro" id="IPR052336">
    <property type="entry name" value="MlaD_Phospholipid_Transporter"/>
</dbReference>
<dbReference type="Proteomes" id="UP000655751">
    <property type="component" value="Unassembled WGS sequence"/>
</dbReference>
<dbReference type="PANTHER" id="PTHR33371">
    <property type="entry name" value="INTERMEMBRANE PHOSPHOLIPID TRANSPORT SYSTEM BINDING PROTEIN MLAD-RELATED"/>
    <property type="match status" value="1"/>
</dbReference>
<accession>A0A931I8P1</accession>
<reference evidence="3" key="1">
    <citation type="submission" date="2020-11" db="EMBL/GenBank/DDBJ databases">
        <title>Nocardia NEAU-351.nov., a novel actinomycete isolated from the cow dung.</title>
        <authorList>
            <person name="Zhang X."/>
        </authorList>
    </citation>
    <scope>NUCLEOTIDE SEQUENCE</scope>
    <source>
        <strain evidence="3">NEAU-351</strain>
    </source>
</reference>
<dbReference type="EMBL" id="JADMLG010000003">
    <property type="protein sequence ID" value="MBH0776709.1"/>
    <property type="molecule type" value="Genomic_DNA"/>
</dbReference>
<evidence type="ECO:0000313" key="3">
    <source>
        <dbReference type="EMBL" id="MBH0776709.1"/>
    </source>
</evidence>
<dbReference type="AlphaFoldDB" id="A0A931I8P1"/>
<organism evidence="3 4">
    <name type="scientific">Nocardia bovistercoris</name>
    <dbReference type="NCBI Taxonomy" id="2785916"/>
    <lineage>
        <taxon>Bacteria</taxon>
        <taxon>Bacillati</taxon>
        <taxon>Actinomycetota</taxon>
        <taxon>Actinomycetes</taxon>
        <taxon>Mycobacteriales</taxon>
        <taxon>Nocardiaceae</taxon>
        <taxon>Nocardia</taxon>
    </lineage>
</organism>
<proteinExistence type="predicted"/>
<evidence type="ECO:0000313" key="4">
    <source>
        <dbReference type="Proteomes" id="UP000655751"/>
    </source>
</evidence>
<keyword evidence="4" id="KW-1185">Reference proteome</keyword>
<dbReference type="RefSeq" id="WP_196149030.1">
    <property type="nucleotide sequence ID" value="NZ_JADMLG010000003.1"/>
</dbReference>
<sequence length="334" mass="35639">MSSRTRTLLTLTKVLAAAVVSALLFVVVLNAIKNPVDGETETYVADFTDASGLHVNGDVRSRGVRIGKVVSVRLVRGGGESLARVEFSLEHPYRLTDATELAIKYQNLTGVRYIDFRQPTRPGAPVDRLAAASTKPSFDITRLFNGLQPVLTTMSTDEINTFTANAIALLEGDGGGLAPMLDSVQRLADLARDREQVVSTLVANLWRISDGMGGRSPQVMEFLRALSIPVDQALTVLAEFEKTSVFGPEFMSPVHRIVTELGLTNDMDIDALLARNFASTTEAARAVRLLPAAIAGLQIPGGAGAVTCANGVATLPTEIEVLLNGSEVVICHAK</sequence>
<evidence type="ECO:0000259" key="2">
    <source>
        <dbReference type="Pfam" id="PF11887"/>
    </source>
</evidence>
<gene>
    <name evidence="3" type="ORF">IT779_10480</name>
</gene>
<evidence type="ECO:0000259" key="1">
    <source>
        <dbReference type="Pfam" id="PF02470"/>
    </source>
</evidence>
<name>A0A931I8P1_9NOCA</name>
<protein>
    <submittedName>
        <fullName evidence="3">MCE family protein</fullName>
    </submittedName>
</protein>
<dbReference type="GO" id="GO:0005576">
    <property type="term" value="C:extracellular region"/>
    <property type="evidence" value="ECO:0007669"/>
    <property type="project" value="TreeGrafter"/>
</dbReference>
<dbReference type="InterPro" id="IPR024516">
    <property type="entry name" value="Mce_C"/>
</dbReference>
<dbReference type="GO" id="GO:0051701">
    <property type="term" value="P:biological process involved in interaction with host"/>
    <property type="evidence" value="ECO:0007669"/>
    <property type="project" value="TreeGrafter"/>
</dbReference>
<dbReference type="PANTHER" id="PTHR33371:SF17">
    <property type="entry name" value="MCE-FAMILY PROTEIN MCE1B"/>
    <property type="match status" value="1"/>
</dbReference>
<feature type="domain" description="Mammalian cell entry C-terminal" evidence="2">
    <location>
        <begin position="127"/>
        <end position="227"/>
    </location>
</feature>
<dbReference type="Pfam" id="PF11887">
    <property type="entry name" value="Mce4_CUP1"/>
    <property type="match status" value="1"/>
</dbReference>